<dbReference type="InterPro" id="IPR029044">
    <property type="entry name" value="Nucleotide-diphossugar_trans"/>
</dbReference>
<reference evidence="1" key="1">
    <citation type="journal article" date="2022" name="bioRxiv">
        <title>Genomics of Preaxostyla Flagellates Illuminates Evolutionary Transitions and the Path Towards Mitochondrial Loss.</title>
        <authorList>
            <person name="Novak L.V.F."/>
            <person name="Treitli S.C."/>
            <person name="Pyrih J."/>
            <person name="Halakuc P."/>
            <person name="Pipaliya S.V."/>
            <person name="Vacek V."/>
            <person name="Brzon O."/>
            <person name="Soukal P."/>
            <person name="Eme L."/>
            <person name="Dacks J.B."/>
            <person name="Karnkowska A."/>
            <person name="Elias M."/>
            <person name="Hampl V."/>
        </authorList>
    </citation>
    <scope>NUCLEOTIDE SEQUENCE</scope>
    <source>
        <strain evidence="1">RCP-MX</strain>
    </source>
</reference>
<dbReference type="InterPro" id="IPR015915">
    <property type="entry name" value="Kelch-typ_b-propeller"/>
</dbReference>
<dbReference type="GO" id="GO:0008168">
    <property type="term" value="F:methyltransferase activity"/>
    <property type="evidence" value="ECO:0007669"/>
    <property type="project" value="UniProtKB-KW"/>
</dbReference>
<dbReference type="GO" id="GO:0032259">
    <property type="term" value="P:methylation"/>
    <property type="evidence" value="ECO:0007669"/>
    <property type="project" value="UniProtKB-KW"/>
</dbReference>
<dbReference type="InterPro" id="IPR007577">
    <property type="entry name" value="GlycoTrfase_DXD_sugar-bd_CS"/>
</dbReference>
<protein>
    <submittedName>
        <fullName evidence="1">SAM-dependent methyltransferase</fullName>
    </submittedName>
</protein>
<dbReference type="PANTHER" id="PTHR46830:SF2">
    <property type="entry name" value="ALPHA-1,4-N-ACETYLGLUCOSAMINYLTRANSFERASE"/>
    <property type="match status" value="1"/>
</dbReference>
<dbReference type="Gene3D" id="2.120.10.80">
    <property type="entry name" value="Kelch-type beta propeller"/>
    <property type="match status" value="1"/>
</dbReference>
<keyword evidence="1" id="KW-0489">Methyltransferase</keyword>
<sequence length="665" mass="71740">MEDVPPIVHAFYLGGRAFSFAHFLSVLTAIQHMGSRKQFFFRLLYSTEPPGDRQYWDLLKTIPSVQMIPVAPVDSIDVRGADGRVKKVTIPYFQHKADIMRLQELLKTGGVYMDLDVYFLRTPPERFFHQACTMGEEQGVGCCNGVIFARPGAPFLQLWWDSYVSRPGYDPTQWNFNSVVYPRQLALAHPGLLTVEPPATFFAPLWTPEGLREIFGRDEYRPPAQQVALHLWESAPGAGEHVSALCPKTLAEPGPARSLFHRVARAVWQWARANPALGLTVSQVAATMPIPPCPSTPLLPARLPLPTSRPAATPTSLPVPPRGRPVEFRLTGAPSGMAGCALLGHEGRLLLVPRPFEGTWYQTAAPATLRPQSSSSPATPAQQQQLRWTRCGAPFPTCGSAGESRLAECEPFLSPVAAILGGQLLPQPTEGGGCAPLFTHAATVGETLHLYGFGPGTAMVTVPLRPAAAPAPAPAAPQPASAVPQIPPALQLGPARLWPFQYRPRSPTEPPPEPRRGYGCTCVVLPSAAGSGMVAPGLMCYGGRQGSGLPNTAIWVTSLGDSGPLNRWWWEWKSSGPALWHHQLATLPSGDILCLGGEPLAGGQIVGEPCILRADTWEWRLIRMPSDSPSLFSGELAVAVMGNVVYIVGAGSKMVFKSLSRMCSV</sequence>
<dbReference type="Gene3D" id="3.90.550.20">
    <property type="match status" value="1"/>
</dbReference>
<dbReference type="PANTHER" id="PTHR46830">
    <property type="entry name" value="TRANSFERASE, PUTATIVE-RELATED"/>
    <property type="match status" value="1"/>
</dbReference>
<dbReference type="SUPFAM" id="SSF50965">
    <property type="entry name" value="Galactose oxidase, central domain"/>
    <property type="match status" value="1"/>
</dbReference>
<keyword evidence="2" id="KW-1185">Reference proteome</keyword>
<dbReference type="Pfam" id="PF04488">
    <property type="entry name" value="Gly_transf_sug"/>
    <property type="match status" value="1"/>
</dbReference>
<organism evidence="1 2">
    <name type="scientific">Paratrimastix pyriformis</name>
    <dbReference type="NCBI Taxonomy" id="342808"/>
    <lineage>
        <taxon>Eukaryota</taxon>
        <taxon>Metamonada</taxon>
        <taxon>Preaxostyla</taxon>
        <taxon>Paratrimastigidae</taxon>
        <taxon>Paratrimastix</taxon>
    </lineage>
</organism>
<keyword evidence="1" id="KW-0808">Transferase</keyword>
<evidence type="ECO:0000313" key="2">
    <source>
        <dbReference type="Proteomes" id="UP001141327"/>
    </source>
</evidence>
<dbReference type="InterPro" id="IPR011043">
    <property type="entry name" value="Gal_Oxase/kelch_b-propeller"/>
</dbReference>
<comment type="caution">
    <text evidence="1">The sequence shown here is derived from an EMBL/GenBank/DDBJ whole genome shotgun (WGS) entry which is preliminary data.</text>
</comment>
<evidence type="ECO:0000313" key="1">
    <source>
        <dbReference type="EMBL" id="KAJ4456807.1"/>
    </source>
</evidence>
<name>A0ABQ8UBZ5_9EUKA</name>
<accession>A0ABQ8UBZ5</accession>
<dbReference type="EMBL" id="JAPMOS010000060">
    <property type="protein sequence ID" value="KAJ4456807.1"/>
    <property type="molecule type" value="Genomic_DNA"/>
</dbReference>
<proteinExistence type="predicted"/>
<dbReference type="Proteomes" id="UP001141327">
    <property type="component" value="Unassembled WGS sequence"/>
</dbReference>
<gene>
    <name evidence="1" type="ORF">PAPYR_7830</name>
</gene>
<dbReference type="SUPFAM" id="SSF53448">
    <property type="entry name" value="Nucleotide-diphospho-sugar transferases"/>
    <property type="match status" value="1"/>
</dbReference>